<keyword evidence="1" id="KW-0472">Membrane</keyword>
<dbReference type="EMBL" id="JASJQH010013313">
    <property type="protein sequence ID" value="KAK9659769.1"/>
    <property type="molecule type" value="Genomic_DNA"/>
</dbReference>
<sequence>FVNKNTDKGVHLKISLKNNSITGSISTVDPNFKGSLDLDNNFIKGPLIERIQDNSRWEPWKPKKVIPDDGFDFSYSLKNNLISGKARVRLSNLDKISGNQIEELELVNTEHVSQTYRSFYIGKNKLKWVPKIFLENQDIKTFVFKDNALEEVEFPPNTRTLNLDNNNIRRFPTTDPPKNLVSCSVKHNPIICDRHYLNSPWRQLCNTDCTRGPVYGDWITLVIVLALLVLFITLKIKRGWKQAVYKYFWVLDFLVDAFVLIWMIVIGYMDTIVVLHFTAAIISAMFYMLNLRFEKGYFQILGHAIGDLSQTYTGIILALKTHTYVPLLSTVMAIITIVIGTKNPDEYAYEQVYLE</sequence>
<comment type="caution">
    <text evidence="2">The sequence shown here is derived from an EMBL/GenBank/DDBJ whole genome shotgun (WGS) entry which is preliminary data.</text>
</comment>
<feature type="transmembrane region" description="Helical" evidence="1">
    <location>
        <begin position="246"/>
        <end position="265"/>
    </location>
</feature>
<accession>A0ABR2VK75</accession>
<feature type="transmembrane region" description="Helical" evidence="1">
    <location>
        <begin position="215"/>
        <end position="234"/>
    </location>
</feature>
<gene>
    <name evidence="2" type="ORF">K7432_018535</name>
</gene>
<name>A0ABR2VK75_9FUNG</name>
<organism evidence="2 3">
    <name type="scientific">Basidiobolus ranarum</name>
    <dbReference type="NCBI Taxonomy" id="34480"/>
    <lineage>
        <taxon>Eukaryota</taxon>
        <taxon>Fungi</taxon>
        <taxon>Fungi incertae sedis</taxon>
        <taxon>Zoopagomycota</taxon>
        <taxon>Entomophthoromycotina</taxon>
        <taxon>Basidiobolomycetes</taxon>
        <taxon>Basidiobolales</taxon>
        <taxon>Basidiobolaceae</taxon>
        <taxon>Basidiobolus</taxon>
    </lineage>
</organism>
<feature type="non-terminal residue" evidence="2">
    <location>
        <position position="1"/>
    </location>
</feature>
<evidence type="ECO:0000313" key="3">
    <source>
        <dbReference type="Proteomes" id="UP001479436"/>
    </source>
</evidence>
<reference evidence="2 3" key="1">
    <citation type="submission" date="2023-04" db="EMBL/GenBank/DDBJ databases">
        <title>Genome of Basidiobolus ranarum AG-B5.</title>
        <authorList>
            <person name="Stajich J.E."/>
            <person name="Carter-House D."/>
            <person name="Gryganskyi A."/>
        </authorList>
    </citation>
    <scope>NUCLEOTIDE SEQUENCE [LARGE SCALE GENOMIC DNA]</scope>
    <source>
        <strain evidence="2 3">AG-B5</strain>
    </source>
</reference>
<dbReference type="InterPro" id="IPR032675">
    <property type="entry name" value="LRR_dom_sf"/>
</dbReference>
<keyword evidence="1" id="KW-0812">Transmembrane</keyword>
<evidence type="ECO:0000313" key="2">
    <source>
        <dbReference type="EMBL" id="KAK9659769.1"/>
    </source>
</evidence>
<dbReference type="Proteomes" id="UP001479436">
    <property type="component" value="Unassembled WGS sequence"/>
</dbReference>
<dbReference type="SUPFAM" id="SSF52075">
    <property type="entry name" value="Outer arm dynein light chain 1"/>
    <property type="match status" value="1"/>
</dbReference>
<feature type="transmembrane region" description="Helical" evidence="1">
    <location>
        <begin position="271"/>
        <end position="289"/>
    </location>
</feature>
<dbReference type="Gene3D" id="3.80.10.10">
    <property type="entry name" value="Ribonuclease Inhibitor"/>
    <property type="match status" value="1"/>
</dbReference>
<evidence type="ECO:0000256" key="1">
    <source>
        <dbReference type="SAM" id="Phobius"/>
    </source>
</evidence>
<protein>
    <submittedName>
        <fullName evidence="2">Uncharacterized protein</fullName>
    </submittedName>
</protein>
<keyword evidence="1" id="KW-1133">Transmembrane helix</keyword>
<proteinExistence type="predicted"/>
<keyword evidence="3" id="KW-1185">Reference proteome</keyword>